<gene>
    <name evidence="1" type="ORF">D0C36_15720</name>
</gene>
<name>A0A372NVS0_9SPHI</name>
<evidence type="ECO:0000313" key="2">
    <source>
        <dbReference type="Proteomes" id="UP000264217"/>
    </source>
</evidence>
<dbReference type="AlphaFoldDB" id="A0A372NVS0"/>
<evidence type="ECO:0000313" key="1">
    <source>
        <dbReference type="EMBL" id="RFZ92839.1"/>
    </source>
</evidence>
<accession>A0A372NVS0</accession>
<comment type="caution">
    <text evidence="1">The sequence shown here is derived from an EMBL/GenBank/DDBJ whole genome shotgun (WGS) entry which is preliminary data.</text>
</comment>
<keyword evidence="2" id="KW-1185">Reference proteome</keyword>
<organism evidence="1 2">
    <name type="scientific">Mucilaginibacter conchicola</name>
    <dbReference type="NCBI Taxonomy" id="2303333"/>
    <lineage>
        <taxon>Bacteria</taxon>
        <taxon>Pseudomonadati</taxon>
        <taxon>Bacteroidota</taxon>
        <taxon>Sphingobacteriia</taxon>
        <taxon>Sphingobacteriales</taxon>
        <taxon>Sphingobacteriaceae</taxon>
        <taxon>Mucilaginibacter</taxon>
    </lineage>
</organism>
<sequence length="137" mass="15622">MKNHQKNNNMEKRSMIGRLLTAFKTMLAYGCQHAGSLSMMDSAYTRCSGNMLPDNPATAILRIRPCGQLYEITRGSYENGQFRVSEKWLATYGWHSTGHLIAIGRTLYIIFDPIRKLVLVEHFPDDGPVTLETYHQI</sequence>
<dbReference type="Proteomes" id="UP000264217">
    <property type="component" value="Unassembled WGS sequence"/>
</dbReference>
<reference evidence="1 2" key="1">
    <citation type="submission" date="2018-08" db="EMBL/GenBank/DDBJ databases">
        <title>Mucilaginibacter sp. MYSH2.</title>
        <authorList>
            <person name="Seo T."/>
        </authorList>
    </citation>
    <scope>NUCLEOTIDE SEQUENCE [LARGE SCALE GENOMIC DNA]</scope>
    <source>
        <strain evidence="1 2">MYSH2</strain>
    </source>
</reference>
<dbReference type="EMBL" id="QWDC01000002">
    <property type="protein sequence ID" value="RFZ92839.1"/>
    <property type="molecule type" value="Genomic_DNA"/>
</dbReference>
<proteinExistence type="predicted"/>
<protein>
    <submittedName>
        <fullName evidence="1">Uncharacterized protein</fullName>
    </submittedName>
</protein>